<dbReference type="Pfam" id="PF03845">
    <property type="entry name" value="Spore_permease"/>
    <property type="match status" value="1"/>
</dbReference>
<gene>
    <name evidence="9" type="ORF">bsdE14_14080</name>
</gene>
<evidence type="ECO:0000256" key="8">
    <source>
        <dbReference type="SAM" id="Phobius"/>
    </source>
</evidence>
<feature type="transmembrane region" description="Helical" evidence="8">
    <location>
        <begin position="333"/>
        <end position="352"/>
    </location>
</feature>
<comment type="similarity">
    <text evidence="2">Belongs to the amino acid-polyamine-organocation (APC) superfamily. Spore germination protein (SGP) (TC 2.A.3.9) family.</text>
</comment>
<reference evidence="9 10" key="1">
    <citation type="journal article" date="2024" name="Int. J. Syst. Evol. Microbiol.">
        <title>Clostridium omnivorum sp. nov., isolated from anoxic soil under the treatment of reductive soil disinfestation.</title>
        <authorList>
            <person name="Ueki A."/>
            <person name="Tonouchi A."/>
            <person name="Kaku N."/>
            <person name="Honma S."/>
            <person name="Ueki K."/>
        </authorList>
    </citation>
    <scope>NUCLEOTIDE SEQUENCE [LARGE SCALE GENOMIC DNA]</scope>
    <source>
        <strain evidence="9 10">E14</strain>
    </source>
</reference>
<dbReference type="InterPro" id="IPR004761">
    <property type="entry name" value="Spore_GerAB"/>
</dbReference>
<name>A0ABQ5N459_9CLOT</name>
<evidence type="ECO:0000256" key="5">
    <source>
        <dbReference type="ARBA" id="ARBA00022692"/>
    </source>
</evidence>
<dbReference type="EMBL" id="BRXR01000001">
    <property type="protein sequence ID" value="GLC29998.1"/>
    <property type="molecule type" value="Genomic_DNA"/>
</dbReference>
<protein>
    <submittedName>
        <fullName evidence="9">Uncharacterized protein</fullName>
    </submittedName>
</protein>
<evidence type="ECO:0000256" key="7">
    <source>
        <dbReference type="ARBA" id="ARBA00023136"/>
    </source>
</evidence>
<organism evidence="9 10">
    <name type="scientific">Clostridium omnivorum</name>
    <dbReference type="NCBI Taxonomy" id="1604902"/>
    <lineage>
        <taxon>Bacteria</taxon>
        <taxon>Bacillati</taxon>
        <taxon>Bacillota</taxon>
        <taxon>Clostridia</taxon>
        <taxon>Eubacteriales</taxon>
        <taxon>Clostridiaceae</taxon>
        <taxon>Clostridium</taxon>
    </lineage>
</organism>
<evidence type="ECO:0000256" key="3">
    <source>
        <dbReference type="ARBA" id="ARBA00022448"/>
    </source>
</evidence>
<keyword evidence="3" id="KW-0813">Transport</keyword>
<evidence type="ECO:0000256" key="2">
    <source>
        <dbReference type="ARBA" id="ARBA00007998"/>
    </source>
</evidence>
<feature type="transmembrane region" description="Helical" evidence="8">
    <location>
        <begin position="267"/>
        <end position="288"/>
    </location>
</feature>
<evidence type="ECO:0000313" key="10">
    <source>
        <dbReference type="Proteomes" id="UP001208567"/>
    </source>
</evidence>
<keyword evidence="7 8" id="KW-0472">Membrane</keyword>
<dbReference type="RefSeq" id="WP_264849269.1">
    <property type="nucleotide sequence ID" value="NZ_BRXR01000001.1"/>
</dbReference>
<feature type="transmembrane region" description="Helical" evidence="8">
    <location>
        <begin position="213"/>
        <end position="234"/>
    </location>
</feature>
<feature type="transmembrane region" description="Helical" evidence="8">
    <location>
        <begin position="114"/>
        <end position="131"/>
    </location>
</feature>
<comment type="caution">
    <text evidence="9">The sequence shown here is derived from an EMBL/GenBank/DDBJ whole genome shotgun (WGS) entry which is preliminary data.</text>
</comment>
<sequence>MRKEVVSNKQGISIVALFIWGSTLIIGTAGPAKKDAWFAVLLASLAAYPVMLMYSKILSSFMGKNIFEINNLVFGNILGKIINVLYTWFAFHLGALVINNFMQFISTVGLPDTPKLPPILFFTILCIWGVKEGIEVLGRWSELFIIFLIMMLCTTLPLSLTEANLDRIRPFLYEGIKPVISGAILAFSFPFAETVVFTMAFCGFKNKNSPQKIFSYSLLLTTFFLILIAVRNAITTGERTLSMNYFPSYMVISRINVGEFIQRIETAATVSFLIAGFIKVSICLLAACKGVADILNYNEYRFLVTPVGLSMMSTSFIVYESMLETSKWVVDVYPYYAIIFELILPIITFIAMKIRKSQLSFSKT</sequence>
<proteinExistence type="inferred from homology"/>
<accession>A0ABQ5N459</accession>
<comment type="subcellular location">
    <subcellularLocation>
        <location evidence="1">Membrane</location>
        <topology evidence="1">Multi-pass membrane protein</topology>
    </subcellularLocation>
</comment>
<keyword evidence="5 8" id="KW-0812">Transmembrane</keyword>
<dbReference type="Proteomes" id="UP001208567">
    <property type="component" value="Unassembled WGS sequence"/>
</dbReference>
<keyword evidence="4" id="KW-0309">Germination</keyword>
<evidence type="ECO:0000313" key="9">
    <source>
        <dbReference type="EMBL" id="GLC29998.1"/>
    </source>
</evidence>
<keyword evidence="6 8" id="KW-1133">Transmembrane helix</keyword>
<feature type="transmembrane region" description="Helical" evidence="8">
    <location>
        <begin position="143"/>
        <end position="160"/>
    </location>
</feature>
<keyword evidence="10" id="KW-1185">Reference proteome</keyword>
<evidence type="ECO:0000256" key="4">
    <source>
        <dbReference type="ARBA" id="ARBA00022544"/>
    </source>
</evidence>
<dbReference type="NCBIfam" id="TIGR00912">
    <property type="entry name" value="2A0309"/>
    <property type="match status" value="1"/>
</dbReference>
<feature type="transmembrane region" description="Helical" evidence="8">
    <location>
        <begin position="12"/>
        <end position="30"/>
    </location>
</feature>
<evidence type="ECO:0000256" key="6">
    <source>
        <dbReference type="ARBA" id="ARBA00022989"/>
    </source>
</evidence>
<feature type="transmembrane region" description="Helical" evidence="8">
    <location>
        <begin position="300"/>
        <end position="321"/>
    </location>
</feature>
<dbReference type="PANTHER" id="PTHR34975:SF2">
    <property type="entry name" value="SPORE GERMINATION PROTEIN A2"/>
    <property type="match status" value="1"/>
</dbReference>
<dbReference type="PANTHER" id="PTHR34975">
    <property type="entry name" value="SPORE GERMINATION PROTEIN A2"/>
    <property type="match status" value="1"/>
</dbReference>
<feature type="transmembrane region" description="Helical" evidence="8">
    <location>
        <begin position="36"/>
        <end position="54"/>
    </location>
</feature>
<evidence type="ECO:0000256" key="1">
    <source>
        <dbReference type="ARBA" id="ARBA00004141"/>
    </source>
</evidence>
<feature type="transmembrane region" description="Helical" evidence="8">
    <location>
        <begin position="180"/>
        <end position="201"/>
    </location>
</feature>